<dbReference type="Proteomes" id="UP000265618">
    <property type="component" value="Unassembled WGS sequence"/>
</dbReference>
<dbReference type="EMBL" id="BDIP01004266">
    <property type="protein sequence ID" value="GIQ88655.1"/>
    <property type="molecule type" value="Genomic_DNA"/>
</dbReference>
<reference evidence="1 2" key="1">
    <citation type="journal article" date="2018" name="PLoS ONE">
        <title>The draft genome of Kipferlia bialata reveals reductive genome evolution in fornicate parasites.</title>
        <authorList>
            <person name="Tanifuji G."/>
            <person name="Takabayashi S."/>
            <person name="Kume K."/>
            <person name="Takagi M."/>
            <person name="Nakayama T."/>
            <person name="Kamikawa R."/>
            <person name="Inagaki Y."/>
            <person name="Hashimoto T."/>
        </authorList>
    </citation>
    <scope>NUCLEOTIDE SEQUENCE [LARGE SCALE GENOMIC DNA]</scope>
    <source>
        <strain evidence="1">NY0173</strain>
    </source>
</reference>
<keyword evidence="2" id="KW-1185">Reference proteome</keyword>
<sequence length="207" mass="22675">GDTLHASIHFSTCAHICSGVRNFSVIGETLYFVTDKGYLMQAPMHCLHSSPQLEAATEDFEVVAEAEPVTYQAMPENSTPFTATVKCTSQLVKVNVNMLRAENIGITCTGRPVCSSDRRVLKIPTPTGPRILVCSVGFSVGKDPIVTVGRGDSAWTHVGGTYYRGLCYNHRNKDTKEHYLVHRGVWSPFGVVGIEEDDEDNGTYCSK</sequence>
<dbReference type="AlphaFoldDB" id="A0A9K3D5B4"/>
<evidence type="ECO:0000313" key="1">
    <source>
        <dbReference type="EMBL" id="GIQ88655.1"/>
    </source>
</evidence>
<evidence type="ECO:0000313" key="2">
    <source>
        <dbReference type="Proteomes" id="UP000265618"/>
    </source>
</evidence>
<proteinExistence type="predicted"/>
<protein>
    <submittedName>
        <fullName evidence="1">Uncharacterized protein</fullName>
    </submittedName>
</protein>
<feature type="non-terminal residue" evidence="1">
    <location>
        <position position="1"/>
    </location>
</feature>
<name>A0A9K3D5B4_9EUKA</name>
<accession>A0A9K3D5B4</accession>
<comment type="caution">
    <text evidence="1">The sequence shown here is derived from an EMBL/GenBank/DDBJ whole genome shotgun (WGS) entry which is preliminary data.</text>
</comment>
<organism evidence="1 2">
    <name type="scientific">Kipferlia bialata</name>
    <dbReference type="NCBI Taxonomy" id="797122"/>
    <lineage>
        <taxon>Eukaryota</taxon>
        <taxon>Metamonada</taxon>
        <taxon>Carpediemonas-like organisms</taxon>
        <taxon>Kipferlia</taxon>
    </lineage>
</organism>
<gene>
    <name evidence="1" type="ORF">KIPB_010953</name>
</gene>